<dbReference type="InterPro" id="IPR052971">
    <property type="entry name" value="TRP_calcium_channel"/>
</dbReference>
<feature type="transmembrane region" description="Helical" evidence="2">
    <location>
        <begin position="472"/>
        <end position="491"/>
    </location>
</feature>
<gene>
    <name evidence="5" type="ORF">Z519_04949</name>
</gene>
<evidence type="ECO:0000313" key="5">
    <source>
        <dbReference type="EMBL" id="KIW94969.1"/>
    </source>
</evidence>
<keyword evidence="6" id="KW-1185">Reference proteome</keyword>
<dbReference type="GeneID" id="27697877"/>
<dbReference type="Proteomes" id="UP000053789">
    <property type="component" value="Unassembled WGS sequence"/>
</dbReference>
<feature type="compositionally biased region" description="Basic residues" evidence="1">
    <location>
        <begin position="572"/>
        <end position="581"/>
    </location>
</feature>
<dbReference type="Pfam" id="PF23190">
    <property type="entry name" value="LHD_TRPY1"/>
    <property type="match status" value="1"/>
</dbReference>
<dbReference type="HOGENOM" id="CLU_009570_2_0_1"/>
<dbReference type="Pfam" id="PF23317">
    <property type="entry name" value="YVC1_C"/>
    <property type="match status" value="1"/>
</dbReference>
<evidence type="ECO:0000256" key="1">
    <source>
        <dbReference type="SAM" id="MobiDB-lite"/>
    </source>
</evidence>
<dbReference type="RefSeq" id="XP_016621638.1">
    <property type="nucleotide sequence ID" value="XM_016762691.1"/>
</dbReference>
<keyword evidence="2" id="KW-0812">Transmembrane</keyword>
<feature type="region of interest" description="Disordered" evidence="1">
    <location>
        <begin position="551"/>
        <end position="581"/>
    </location>
</feature>
<feature type="transmembrane region" description="Helical" evidence="2">
    <location>
        <begin position="391"/>
        <end position="410"/>
    </location>
</feature>
<evidence type="ECO:0000256" key="2">
    <source>
        <dbReference type="SAM" id="Phobius"/>
    </source>
</evidence>
<dbReference type="AlphaFoldDB" id="A0A0D2IDX1"/>
<dbReference type="InterPro" id="IPR056337">
    <property type="entry name" value="LHD_YVC1"/>
</dbReference>
<evidence type="ECO:0000259" key="4">
    <source>
        <dbReference type="Pfam" id="PF23317"/>
    </source>
</evidence>
<reference evidence="5" key="1">
    <citation type="submission" date="2015-01" db="EMBL/GenBank/DDBJ databases">
        <title>The Genome Sequence of Cladophialophora bantiana CBS 173.52.</title>
        <authorList>
            <consortium name="The Broad Institute Genomics Platform"/>
            <person name="Cuomo C."/>
            <person name="de Hoog S."/>
            <person name="Gorbushina A."/>
            <person name="Stielow B."/>
            <person name="Teixiera M."/>
            <person name="Abouelleil A."/>
            <person name="Chapman S.B."/>
            <person name="Priest M."/>
            <person name="Young S.K."/>
            <person name="Wortman J."/>
            <person name="Nusbaum C."/>
            <person name="Birren B."/>
        </authorList>
    </citation>
    <scope>NUCLEOTIDE SEQUENCE [LARGE SCALE GENOMIC DNA]</scope>
    <source>
        <strain evidence="5">CBS 173.52</strain>
    </source>
</reference>
<evidence type="ECO:0000313" key="6">
    <source>
        <dbReference type="Proteomes" id="UP000053789"/>
    </source>
</evidence>
<dbReference type="PANTHER" id="PTHR35859">
    <property type="entry name" value="NONSELECTIVE CATION CHANNEL PROTEIN"/>
    <property type="match status" value="1"/>
</dbReference>
<dbReference type="PANTHER" id="PTHR35859:SF1">
    <property type="entry name" value="NONSELECTIVE CATION CHANNEL PROTEIN"/>
    <property type="match status" value="1"/>
</dbReference>
<dbReference type="OrthoDB" id="2373987at2759"/>
<name>A0A0D2IDX1_CLAB1</name>
<feature type="domain" description="Calcium channel YVC1-like C-terminal transmembrane" evidence="4">
    <location>
        <begin position="199"/>
        <end position="493"/>
    </location>
</feature>
<dbReference type="InterPro" id="IPR056336">
    <property type="entry name" value="YVC1_C"/>
</dbReference>
<dbReference type="VEuPathDB" id="FungiDB:Z519_04949"/>
<feature type="transmembrane region" description="Helical" evidence="2">
    <location>
        <begin position="282"/>
        <end position="301"/>
    </location>
</feature>
<feature type="domain" description="YVC1 N-terminal linker helical" evidence="3">
    <location>
        <begin position="20"/>
        <end position="155"/>
    </location>
</feature>
<dbReference type="EMBL" id="KN846985">
    <property type="protein sequence ID" value="KIW94969.1"/>
    <property type="molecule type" value="Genomic_DNA"/>
</dbReference>
<feature type="transmembrane region" description="Helical" evidence="2">
    <location>
        <begin position="252"/>
        <end position="270"/>
    </location>
</feature>
<feature type="transmembrane region" description="Helical" evidence="2">
    <location>
        <begin position="442"/>
        <end position="460"/>
    </location>
</feature>
<protein>
    <recommendedName>
        <fullName evidence="7">Ion transport domain-containing protein</fullName>
    </recommendedName>
</protein>
<accession>A0A0D2IDX1</accession>
<organism evidence="5 6">
    <name type="scientific">Cladophialophora bantiana (strain ATCC 10958 / CBS 173.52 / CDC B-1940 / NIH 8579)</name>
    <name type="common">Xylohypha bantiana</name>
    <dbReference type="NCBI Taxonomy" id="1442370"/>
    <lineage>
        <taxon>Eukaryota</taxon>
        <taxon>Fungi</taxon>
        <taxon>Dikarya</taxon>
        <taxon>Ascomycota</taxon>
        <taxon>Pezizomycotina</taxon>
        <taxon>Eurotiomycetes</taxon>
        <taxon>Chaetothyriomycetidae</taxon>
        <taxon>Chaetothyriales</taxon>
        <taxon>Herpotrichiellaceae</taxon>
        <taxon>Cladophialophora</taxon>
    </lineage>
</organism>
<feature type="transmembrane region" description="Helical" evidence="2">
    <location>
        <begin position="192"/>
        <end position="212"/>
    </location>
</feature>
<evidence type="ECO:0000259" key="3">
    <source>
        <dbReference type="Pfam" id="PF23190"/>
    </source>
</evidence>
<evidence type="ECO:0008006" key="7">
    <source>
        <dbReference type="Google" id="ProtNLM"/>
    </source>
</evidence>
<sequence length="581" mass="65861">MNESIVQPFVGRVYDPDDVSIVYCLLVNRMQFLREQTSDGLEQSVSTSRAHLCELVATQLLWRFDHDHDGPEGLLLLANILVAGFEPFQNAPEDVLREKPLPAHWPVQNRGGYERKLTALEIAIVSTSKIFLSSPASQKVVDAVYRGQIVYTPLSFVDILPDHYKHRPISIYDPRKAPVLNQYRLIVPRNRIIIEVGQFAVLLALYILTMSFHNLSGLTVHEVIFCVYTTGWILEEFAAIIEHGWQVHTQNLWSFLDITFIVIYAAYFTVRMYTLISGRLDPGLGLNILAIAAPVLLPRLAFNLMPDNMLFISLRAMMRDFIVLTLLAVWCFAGFFVSLKWLTYLNEPAKHHDILDSATVSKWMLWIWFGLDGTGIERSVDFHQVLGPSLMIVFAFLGNTLFLTVLVAMLTNTFSKIVANESAEIQFRRAVLTFEGVKSDAIFAYPPPFNVLALIVLLPTKFILSPRHFHKVNVFAIRLLNAPILLLIAACERPRLWRALNGNPPGSPKRGKLAEWVFSGFSPHGDIQAVFDIKNSHEVADKYDDSDIFDSDIGEDEPSSRQLRGLKTQKGLQRRRRSKSV</sequence>
<keyword evidence="2" id="KW-0472">Membrane</keyword>
<proteinExistence type="predicted"/>
<feature type="transmembrane region" description="Helical" evidence="2">
    <location>
        <begin position="321"/>
        <end position="342"/>
    </location>
</feature>
<keyword evidence="2" id="KW-1133">Transmembrane helix</keyword>